<dbReference type="InterPro" id="IPR005135">
    <property type="entry name" value="Endo/exonuclease/phosphatase"/>
</dbReference>
<dbReference type="OrthoDB" id="292013at2"/>
<dbReference type="Gene3D" id="3.60.10.10">
    <property type="entry name" value="Endonuclease/exonuclease/phosphatase"/>
    <property type="match status" value="1"/>
</dbReference>
<feature type="signal peptide" evidence="1">
    <location>
        <begin position="1"/>
        <end position="20"/>
    </location>
</feature>
<feature type="chain" id="PRO_5009214193" evidence="1">
    <location>
        <begin position="21"/>
        <end position="390"/>
    </location>
</feature>
<feature type="domain" description="Endonuclease/exonuclease/phosphatase" evidence="2">
    <location>
        <begin position="27"/>
        <end position="379"/>
    </location>
</feature>
<proteinExistence type="predicted"/>
<dbReference type="STRING" id="1856405.BFC17_14890"/>
<comment type="caution">
    <text evidence="3">The sequence shown here is derived from an EMBL/GenBank/DDBJ whole genome shotgun (WGS) entry which is preliminary data.</text>
</comment>
<keyword evidence="3" id="KW-0540">Nuclease</keyword>
<accession>A0A1E8FGY3</accession>
<dbReference type="Proteomes" id="UP000176037">
    <property type="component" value="Unassembled WGS sequence"/>
</dbReference>
<gene>
    <name evidence="3" type="ORF">BFC17_14890</name>
</gene>
<reference evidence="3 4" key="1">
    <citation type="submission" date="2016-09" db="EMBL/GenBank/DDBJ databases">
        <title>Alteromonas lipolytica, a new species isolated from sea water.</title>
        <authorList>
            <person name="Wu Y.-H."/>
            <person name="Cheng H."/>
            <person name="Xu X.-W."/>
        </authorList>
    </citation>
    <scope>NUCLEOTIDE SEQUENCE [LARGE SCALE GENOMIC DNA]</scope>
    <source>
        <strain evidence="3 4">JW12</strain>
    </source>
</reference>
<dbReference type="SUPFAM" id="SSF56219">
    <property type="entry name" value="DNase I-like"/>
    <property type="match status" value="1"/>
</dbReference>
<dbReference type="Pfam" id="PF03372">
    <property type="entry name" value="Exo_endo_phos"/>
    <property type="match status" value="1"/>
</dbReference>
<keyword evidence="1" id="KW-0732">Signal</keyword>
<organism evidence="3 4">
    <name type="scientific">Alteromonas lipolytica</name>
    <dbReference type="NCBI Taxonomy" id="1856405"/>
    <lineage>
        <taxon>Bacteria</taxon>
        <taxon>Pseudomonadati</taxon>
        <taxon>Pseudomonadota</taxon>
        <taxon>Gammaproteobacteria</taxon>
        <taxon>Alteromonadales</taxon>
        <taxon>Alteromonadaceae</taxon>
        <taxon>Alteromonas/Salinimonas group</taxon>
        <taxon>Alteromonas</taxon>
    </lineage>
</organism>
<evidence type="ECO:0000259" key="2">
    <source>
        <dbReference type="Pfam" id="PF03372"/>
    </source>
</evidence>
<dbReference type="InterPro" id="IPR036691">
    <property type="entry name" value="Endo/exonu/phosph_ase_sf"/>
</dbReference>
<evidence type="ECO:0000313" key="4">
    <source>
        <dbReference type="Proteomes" id="UP000176037"/>
    </source>
</evidence>
<keyword evidence="3" id="KW-0255">Endonuclease</keyword>
<dbReference type="GO" id="GO:0004519">
    <property type="term" value="F:endonuclease activity"/>
    <property type="evidence" value="ECO:0007669"/>
    <property type="project" value="UniProtKB-KW"/>
</dbReference>
<dbReference type="AlphaFoldDB" id="A0A1E8FGY3"/>
<evidence type="ECO:0000256" key="1">
    <source>
        <dbReference type="SAM" id="SignalP"/>
    </source>
</evidence>
<evidence type="ECO:0000313" key="3">
    <source>
        <dbReference type="EMBL" id="OFI34858.1"/>
    </source>
</evidence>
<protein>
    <submittedName>
        <fullName evidence="3">Endonuclease</fullName>
    </submittedName>
</protein>
<dbReference type="EMBL" id="MJIC01000010">
    <property type="protein sequence ID" value="OFI34858.1"/>
    <property type="molecule type" value="Genomic_DNA"/>
</dbReference>
<dbReference type="RefSeq" id="WP_070175776.1">
    <property type="nucleotide sequence ID" value="NZ_BMJR01000001.1"/>
</dbReference>
<keyword evidence="3" id="KW-0378">Hydrolase</keyword>
<keyword evidence="4" id="KW-1185">Reference proteome</keyword>
<sequence length="390" mass="43375">MIKTRFTLWLALLLSSHVYADTLRVATFNVSMEANNYVSDNAPAASGNLLLAHLQTGNHPQIRNIAEIIQRVAPDIIVLNEFDYYPDASPSALSLFVSNYLRVSQQDQTAIDFPYQYIAPVNTGVATPFDLDNNGEKTGNAGDALGWGMYPGQYGMALLSRYPIRFEEIRTFQRFLWRDMPDRQQVTDPATGADWFTDEELGVVRLSSKSHWDIPVEVNGNIVHILAMHPTPPSFDGPEDRNGKRNHDEIRMMADYITPGKAEYLYDDNGQRGGLTGGRFILAGDFNAADIGAKHRPGVIEQLTAHPRVNNSVLPLSEGGAESDNASFSNRYTAYWGARADYVLPSVEGFKVTAAGVFWPASSSPLYRLVKDRQSSSDHRLVWIDLSITE</sequence>
<name>A0A1E8FGY3_9ALTE</name>